<dbReference type="Gene3D" id="3.40.50.410">
    <property type="entry name" value="von Willebrand factor, type A domain"/>
    <property type="match status" value="1"/>
</dbReference>
<organism evidence="3 4">
    <name type="scientific">Candidatus Gallionella acididurans</name>
    <dbReference type="NCBI Taxonomy" id="1796491"/>
    <lineage>
        <taxon>Bacteria</taxon>
        <taxon>Pseudomonadati</taxon>
        <taxon>Pseudomonadota</taxon>
        <taxon>Betaproteobacteria</taxon>
        <taxon>Nitrosomonadales</taxon>
        <taxon>Gallionellaceae</taxon>
        <taxon>Gallionella</taxon>
    </lineage>
</organism>
<dbReference type="AlphaFoldDB" id="A0A139BR09"/>
<keyword evidence="3" id="KW-0808">Transferase</keyword>
<feature type="chain" id="PRO_5007483926" evidence="1">
    <location>
        <begin position="20"/>
        <end position="220"/>
    </location>
</feature>
<dbReference type="EMBL" id="LSLI01000078">
    <property type="protein sequence ID" value="KXS31392.1"/>
    <property type="molecule type" value="Genomic_DNA"/>
</dbReference>
<dbReference type="PROSITE" id="PS50234">
    <property type="entry name" value="VWFA"/>
    <property type="match status" value="1"/>
</dbReference>
<evidence type="ECO:0000259" key="2">
    <source>
        <dbReference type="PROSITE" id="PS50234"/>
    </source>
</evidence>
<keyword evidence="3" id="KW-0418">Kinase</keyword>
<feature type="signal peptide" evidence="1">
    <location>
        <begin position="1"/>
        <end position="19"/>
    </location>
</feature>
<dbReference type="PROSITE" id="PS51257">
    <property type="entry name" value="PROKAR_LIPOPROTEIN"/>
    <property type="match status" value="1"/>
</dbReference>
<name>A0A139BR09_9PROT</name>
<reference evidence="3 4" key="1">
    <citation type="submission" date="2016-02" db="EMBL/GenBank/DDBJ databases">
        <authorList>
            <person name="Wen L."/>
            <person name="He K."/>
            <person name="Yang H."/>
        </authorList>
    </citation>
    <scope>NUCLEOTIDE SEQUENCE [LARGE SCALE GENOMIC DNA]</scope>
    <source>
        <strain evidence="3">ShG14-8</strain>
    </source>
</reference>
<dbReference type="InterPro" id="IPR036465">
    <property type="entry name" value="vWFA_dom_sf"/>
</dbReference>
<proteinExistence type="predicted"/>
<reference evidence="3 4" key="2">
    <citation type="submission" date="2016-03" db="EMBL/GenBank/DDBJ databases">
        <title>New uncultured bacterium of the family Gallionellaceae from acid mine drainage: description and reconstruction of genome based on metagenomic analysis of microbial community.</title>
        <authorList>
            <person name="Kadnikov V."/>
            <person name="Ivasenko D."/>
            <person name="Beletsky A."/>
            <person name="Mardanov A."/>
            <person name="Danilova E."/>
            <person name="Pimenov N."/>
            <person name="Karnachuk O."/>
            <person name="Ravin N."/>
        </authorList>
    </citation>
    <scope>NUCLEOTIDE SEQUENCE [LARGE SCALE GENOMIC DNA]</scope>
    <source>
        <strain evidence="3">ShG14-8</strain>
    </source>
</reference>
<feature type="domain" description="VWFA" evidence="2">
    <location>
        <begin position="29"/>
        <end position="220"/>
    </location>
</feature>
<protein>
    <submittedName>
        <fullName evidence="3">Histidine kinase</fullName>
    </submittedName>
</protein>
<dbReference type="Proteomes" id="UP000070578">
    <property type="component" value="Unassembled WGS sequence"/>
</dbReference>
<evidence type="ECO:0000313" key="3">
    <source>
        <dbReference type="EMBL" id="KXS31392.1"/>
    </source>
</evidence>
<dbReference type="InterPro" id="IPR002035">
    <property type="entry name" value="VWF_A"/>
</dbReference>
<keyword evidence="1" id="KW-0732">Signal</keyword>
<comment type="caution">
    <text evidence="3">The sequence shown here is derived from an EMBL/GenBank/DDBJ whole genome shotgun (WGS) entry which is preliminary data.</text>
</comment>
<dbReference type="GO" id="GO:0016301">
    <property type="term" value="F:kinase activity"/>
    <property type="evidence" value="ECO:0007669"/>
    <property type="project" value="UniProtKB-KW"/>
</dbReference>
<gene>
    <name evidence="3" type="ORF">AWT59_2498</name>
</gene>
<evidence type="ECO:0000256" key="1">
    <source>
        <dbReference type="SAM" id="SignalP"/>
    </source>
</evidence>
<evidence type="ECO:0000313" key="4">
    <source>
        <dbReference type="Proteomes" id="UP000070578"/>
    </source>
</evidence>
<sequence>MKRSLPVSLMLFGALFASACGDSRVHSQAVYMLVDTSGSYAKQVNKAAKVVNYLLATLNPGDSLAVAKVETRSFTEKDIVAKVTFDKRPSQSIEQKRAFKVKIDSFARDAHGSAYTDITGALIQGAEYLNETKAGNKTIVIFSDMQEELNKGTVRDFPIDLKGIRIVALNVSKLGTDNADPRLYLDRLARWEARVRKAGATDWVVVNDLENNMDSILNSR</sequence>
<accession>A0A139BR09</accession>
<dbReference type="SUPFAM" id="SSF53300">
    <property type="entry name" value="vWA-like"/>
    <property type="match status" value="1"/>
</dbReference>